<organism evidence="2 3">
    <name type="scientific">Symbiodinium microadriaticum</name>
    <name type="common">Dinoflagellate</name>
    <name type="synonym">Zooxanthella microadriatica</name>
    <dbReference type="NCBI Taxonomy" id="2951"/>
    <lineage>
        <taxon>Eukaryota</taxon>
        <taxon>Sar</taxon>
        <taxon>Alveolata</taxon>
        <taxon>Dinophyceae</taxon>
        <taxon>Suessiales</taxon>
        <taxon>Symbiodiniaceae</taxon>
        <taxon>Symbiodinium</taxon>
    </lineage>
</organism>
<dbReference type="OrthoDB" id="10622116at2759"/>
<keyword evidence="1" id="KW-0472">Membrane</keyword>
<evidence type="ECO:0000256" key="1">
    <source>
        <dbReference type="SAM" id="Phobius"/>
    </source>
</evidence>
<dbReference type="EMBL" id="LSRX01001014">
    <property type="protein sequence ID" value="OLP84842.1"/>
    <property type="molecule type" value="Genomic_DNA"/>
</dbReference>
<gene>
    <name evidence="2" type="ORF">AK812_SmicGene34236</name>
</gene>
<keyword evidence="3" id="KW-1185">Reference proteome</keyword>
<comment type="caution">
    <text evidence="2">The sequence shown here is derived from an EMBL/GenBank/DDBJ whole genome shotgun (WGS) entry which is preliminary data.</text>
</comment>
<feature type="transmembrane region" description="Helical" evidence="1">
    <location>
        <begin position="49"/>
        <end position="73"/>
    </location>
</feature>
<sequence>MGAAEAVVVVVVGDVVVMVVVVVMVMVVMAAVVVAVVVVGVGAVQRKPLVAVMVTMTTLMVIMIMCMMMLIMVNVKKGGVCHRRLAAPFCLCRPRLCAHRPGDNMQQNMGYLPPPPPPPPPQMPAHMQQQQMHQQQMHQQQMQVPGVYEQPVEIHQFMAGHPETEIDAPDDARPRVQEPAKFLAPDTTLNVMPSMAGDLLMALSEGGLQYLLAGARASMGIRSGRYMYEVRVCECPRQEDCVQQGVKPPLPRNLLRIGFGTRDAVPAFVDF</sequence>
<name>A0A1Q9CPI6_SYMMI</name>
<dbReference type="Proteomes" id="UP000186817">
    <property type="component" value="Unassembled WGS sequence"/>
</dbReference>
<evidence type="ECO:0000313" key="3">
    <source>
        <dbReference type="Proteomes" id="UP000186817"/>
    </source>
</evidence>
<proteinExistence type="predicted"/>
<reference evidence="2 3" key="1">
    <citation type="submission" date="2016-02" db="EMBL/GenBank/DDBJ databases">
        <title>Genome analysis of coral dinoflagellate symbionts highlights evolutionary adaptations to a symbiotic lifestyle.</title>
        <authorList>
            <person name="Aranda M."/>
            <person name="Li Y."/>
            <person name="Liew Y.J."/>
            <person name="Baumgarten S."/>
            <person name="Simakov O."/>
            <person name="Wilson M."/>
            <person name="Piel J."/>
            <person name="Ashoor H."/>
            <person name="Bougouffa S."/>
            <person name="Bajic V.B."/>
            <person name="Ryu T."/>
            <person name="Ravasi T."/>
            <person name="Bayer T."/>
            <person name="Micklem G."/>
            <person name="Kim H."/>
            <person name="Bhak J."/>
            <person name="Lajeunesse T.C."/>
            <person name="Voolstra C.R."/>
        </authorList>
    </citation>
    <scope>NUCLEOTIDE SEQUENCE [LARGE SCALE GENOMIC DNA]</scope>
    <source>
        <strain evidence="2 3">CCMP2467</strain>
    </source>
</reference>
<evidence type="ECO:0000313" key="2">
    <source>
        <dbReference type="EMBL" id="OLP84842.1"/>
    </source>
</evidence>
<accession>A0A1Q9CPI6</accession>
<dbReference type="AlphaFoldDB" id="A0A1Q9CPI6"/>
<keyword evidence="1" id="KW-0812">Transmembrane</keyword>
<keyword evidence="1" id="KW-1133">Transmembrane helix</keyword>
<protein>
    <submittedName>
        <fullName evidence="2">Uncharacterized protein</fullName>
    </submittedName>
</protein>
<feature type="transmembrane region" description="Helical" evidence="1">
    <location>
        <begin position="15"/>
        <end position="42"/>
    </location>
</feature>